<dbReference type="InterPro" id="IPR005824">
    <property type="entry name" value="KOW"/>
</dbReference>
<keyword evidence="10" id="KW-0687">Ribonucleoprotein</keyword>
<dbReference type="Pfam" id="PF02535">
    <property type="entry name" value="Zip"/>
    <property type="match status" value="1"/>
</dbReference>
<protein>
    <recommendedName>
        <fullName evidence="11">Zinc transporter ZIP11</fullName>
    </recommendedName>
    <alternativeName>
        <fullName evidence="12">Solute carrier family 39 member 11</fullName>
    </alternativeName>
    <alternativeName>
        <fullName evidence="13">Zrt- and Irt-like protein 11</fullName>
    </alternativeName>
</protein>
<feature type="domain" description="KOW" evidence="16">
    <location>
        <begin position="450"/>
        <end position="477"/>
    </location>
</feature>
<keyword evidence="4" id="KW-1003">Cell membrane</keyword>
<proteinExistence type="inferred from homology"/>
<dbReference type="GO" id="GO:0006412">
    <property type="term" value="P:translation"/>
    <property type="evidence" value="ECO:0007669"/>
    <property type="project" value="InterPro"/>
</dbReference>
<feature type="transmembrane region" description="Helical" evidence="15">
    <location>
        <begin position="287"/>
        <end position="304"/>
    </location>
</feature>
<dbReference type="GO" id="GO:0005840">
    <property type="term" value="C:ribosome"/>
    <property type="evidence" value="ECO:0007669"/>
    <property type="project" value="UniProtKB-KW"/>
</dbReference>
<evidence type="ECO:0000256" key="3">
    <source>
        <dbReference type="ARBA" id="ARBA00010618"/>
    </source>
</evidence>
<dbReference type="SUPFAM" id="SSF50104">
    <property type="entry name" value="Translation proteins SH3-like domain"/>
    <property type="match status" value="1"/>
</dbReference>
<sequence length="620" mass="69166">MIRELNPVWQAVIAGCFTWGVTALGASLVFIMKHQNRKLLDLSLGFAAGVMIAASFWSLLAPAIEISEKTMGSLAFLPVAVGFAVGAAFVHFADRMLPTCVMGDTAVMSYVTPSKTETQLSLVSSSNGSENSAAPRYDQVTTMISGLRHRASRNRAGLNVQETGGERESFTREKETNGMDEEEFRSSWRRIMLLILAVTVHNIPEGLAVGVGFGSVGKTGAAKFETAFNLAIGIGLQNFPEGLAVSLPLAAFGYSKLKAFWYGQLSGMVEPISAVLGAAAIIMMEPILPYALAFAAGAMIYVVIDDIIPEAQRSGNGKLGSVACMIGFLIMMSMDKSQPSRAMYLTKVIRLPRKPFVELDYARHMPKEYVQRMKRTVPKKVYGGRFGAPDITRWVIHPDDYVPSYERPWTNEELTKSIKRADKYHEKMLSSKFFELRRTKVRRMPDEQWTFFPGDIVQVMVGKDKGRQGAVMSVSRETNEILVEGLHCKLEAEAEGMKKIGIDEILRWKEQPLNVEKGHVKLVDPNDNEPCDAKWTLNTAGDEYIRVSLRSGFEIPVPSQAYVTYEYLQPEKYIEVEDKDTPSSLVLERTYVPKLASFEDEICTEMGIKDLQKRKSTYWY</sequence>
<feature type="transmembrane region" description="Helical" evidence="15">
    <location>
        <begin position="72"/>
        <end position="93"/>
    </location>
</feature>
<keyword evidence="6" id="KW-0862">Zinc</keyword>
<evidence type="ECO:0000256" key="4">
    <source>
        <dbReference type="ARBA" id="ARBA00022475"/>
    </source>
</evidence>
<name>A0A0K0CWF6_ANGCA</name>
<evidence type="ECO:0000256" key="1">
    <source>
        <dbReference type="ARBA" id="ARBA00004651"/>
    </source>
</evidence>
<evidence type="ECO:0000256" key="7">
    <source>
        <dbReference type="ARBA" id="ARBA00022980"/>
    </source>
</evidence>
<dbReference type="GO" id="GO:0003723">
    <property type="term" value="F:RNA binding"/>
    <property type="evidence" value="ECO:0007669"/>
    <property type="project" value="InterPro"/>
</dbReference>
<evidence type="ECO:0000313" key="18">
    <source>
        <dbReference type="WBParaSite" id="ACAC_0000177401-mRNA-1"/>
    </source>
</evidence>
<dbReference type="PANTHER" id="PTHR11040">
    <property type="entry name" value="ZINC/IRON TRANSPORTER"/>
    <property type="match status" value="1"/>
</dbReference>
<feature type="transmembrane region" description="Helical" evidence="15">
    <location>
        <begin position="228"/>
        <end position="252"/>
    </location>
</feature>
<evidence type="ECO:0000313" key="17">
    <source>
        <dbReference type="Proteomes" id="UP000035642"/>
    </source>
</evidence>
<evidence type="ECO:0000256" key="8">
    <source>
        <dbReference type="ARBA" id="ARBA00022989"/>
    </source>
</evidence>
<feature type="region of interest" description="Disordered" evidence="14">
    <location>
        <begin position="159"/>
        <end position="181"/>
    </location>
</feature>
<feature type="transmembrane region" description="Helical" evidence="15">
    <location>
        <begin position="316"/>
        <end position="334"/>
    </location>
</feature>
<keyword evidence="9 15" id="KW-0472">Membrane</keyword>
<dbReference type="WBParaSite" id="ACAC_0000177401-mRNA-1">
    <property type="protein sequence ID" value="ACAC_0000177401-mRNA-1"/>
    <property type="gene ID" value="ACAC_0000177401"/>
</dbReference>
<dbReference type="InterPro" id="IPR014722">
    <property type="entry name" value="Rib_uL2_dom2"/>
</dbReference>
<accession>A0A0K0CWF6</accession>
<evidence type="ECO:0000256" key="14">
    <source>
        <dbReference type="SAM" id="MobiDB-lite"/>
    </source>
</evidence>
<reference evidence="17" key="1">
    <citation type="submission" date="2012-09" db="EMBL/GenBank/DDBJ databases">
        <authorList>
            <person name="Martin A.A."/>
        </authorList>
    </citation>
    <scope>NUCLEOTIDE SEQUENCE</scope>
</reference>
<keyword evidence="5 15" id="KW-0812">Transmembrane</keyword>
<dbReference type="Proteomes" id="UP000035642">
    <property type="component" value="Unassembled WGS sequence"/>
</dbReference>
<dbReference type="InterPro" id="IPR041988">
    <property type="entry name" value="Ribosomal_uL24_KOW"/>
</dbReference>
<dbReference type="CDD" id="cd06089">
    <property type="entry name" value="KOW_RPL26"/>
    <property type="match status" value="1"/>
</dbReference>
<feature type="transmembrane region" description="Helical" evidence="15">
    <location>
        <begin position="259"/>
        <end position="281"/>
    </location>
</feature>
<dbReference type="InterPro" id="IPR005825">
    <property type="entry name" value="Ribosomal_uL24_CS"/>
</dbReference>
<dbReference type="PANTHER" id="PTHR11040:SF211">
    <property type="entry name" value="ZINC TRANSPORTER ZIP11"/>
    <property type="match status" value="1"/>
</dbReference>
<evidence type="ECO:0000256" key="11">
    <source>
        <dbReference type="ARBA" id="ARBA00040593"/>
    </source>
</evidence>
<evidence type="ECO:0000256" key="5">
    <source>
        <dbReference type="ARBA" id="ARBA00022692"/>
    </source>
</evidence>
<dbReference type="AlphaFoldDB" id="A0A0K0CWF6"/>
<evidence type="ECO:0000256" key="12">
    <source>
        <dbReference type="ARBA" id="ARBA00042540"/>
    </source>
</evidence>
<feature type="transmembrane region" description="Helical" evidence="15">
    <location>
        <begin position="191"/>
        <end position="216"/>
    </location>
</feature>
<feature type="compositionally biased region" description="Basic and acidic residues" evidence="14">
    <location>
        <begin position="164"/>
        <end position="177"/>
    </location>
</feature>
<keyword evidence="8 15" id="KW-1133">Transmembrane helix</keyword>
<evidence type="ECO:0000256" key="9">
    <source>
        <dbReference type="ARBA" id="ARBA00023136"/>
    </source>
</evidence>
<dbReference type="PROSITE" id="PS51257">
    <property type="entry name" value="PROKAR_LIPOPROTEIN"/>
    <property type="match status" value="1"/>
</dbReference>
<dbReference type="GO" id="GO:0005385">
    <property type="term" value="F:zinc ion transmembrane transporter activity"/>
    <property type="evidence" value="ECO:0007669"/>
    <property type="project" value="TreeGrafter"/>
</dbReference>
<comment type="subcellular location">
    <subcellularLocation>
        <location evidence="1">Cell membrane</location>
        <topology evidence="1">Multi-pass membrane protein</topology>
    </subcellularLocation>
</comment>
<dbReference type="Gene3D" id="2.30.30.30">
    <property type="match status" value="1"/>
</dbReference>
<feature type="transmembrane region" description="Helical" evidence="15">
    <location>
        <begin position="12"/>
        <end position="32"/>
    </location>
</feature>
<reference evidence="18" key="2">
    <citation type="submission" date="2017-02" db="UniProtKB">
        <authorList>
            <consortium name="WormBaseParasite"/>
        </authorList>
    </citation>
    <scope>IDENTIFICATION</scope>
</reference>
<feature type="transmembrane region" description="Helical" evidence="15">
    <location>
        <begin position="39"/>
        <end position="60"/>
    </location>
</feature>
<evidence type="ECO:0000256" key="2">
    <source>
        <dbReference type="ARBA" id="ARBA00006939"/>
    </source>
</evidence>
<evidence type="ECO:0000256" key="6">
    <source>
        <dbReference type="ARBA" id="ARBA00022833"/>
    </source>
</evidence>
<keyword evidence="17" id="KW-1185">Reference proteome</keyword>
<dbReference type="STRING" id="6313.A0A0K0CWF6"/>
<keyword evidence="7" id="KW-0689">Ribosomal protein</keyword>
<comment type="similarity">
    <text evidence="3">Belongs to the universal ribosomal protein uL24 family.</text>
</comment>
<dbReference type="GO" id="GO:1990904">
    <property type="term" value="C:ribonucleoprotein complex"/>
    <property type="evidence" value="ECO:0007669"/>
    <property type="project" value="UniProtKB-KW"/>
</dbReference>
<dbReference type="GO" id="GO:0005886">
    <property type="term" value="C:plasma membrane"/>
    <property type="evidence" value="ECO:0007669"/>
    <property type="project" value="UniProtKB-SubCell"/>
</dbReference>
<dbReference type="PROSITE" id="PS01108">
    <property type="entry name" value="RIBOSOMAL_L24"/>
    <property type="match status" value="1"/>
</dbReference>
<evidence type="ECO:0000259" key="16">
    <source>
        <dbReference type="SMART" id="SM00739"/>
    </source>
</evidence>
<evidence type="ECO:0000256" key="10">
    <source>
        <dbReference type="ARBA" id="ARBA00023274"/>
    </source>
</evidence>
<organism evidence="17 18">
    <name type="scientific">Angiostrongylus cantonensis</name>
    <name type="common">Rat lungworm</name>
    <dbReference type="NCBI Taxonomy" id="6313"/>
    <lineage>
        <taxon>Eukaryota</taxon>
        <taxon>Metazoa</taxon>
        <taxon>Ecdysozoa</taxon>
        <taxon>Nematoda</taxon>
        <taxon>Chromadorea</taxon>
        <taxon>Rhabditida</taxon>
        <taxon>Rhabditina</taxon>
        <taxon>Rhabditomorpha</taxon>
        <taxon>Strongyloidea</taxon>
        <taxon>Metastrongylidae</taxon>
        <taxon>Angiostrongylus</taxon>
    </lineage>
</organism>
<evidence type="ECO:0000256" key="15">
    <source>
        <dbReference type="SAM" id="Phobius"/>
    </source>
</evidence>
<dbReference type="SMART" id="SM00739">
    <property type="entry name" value="KOW"/>
    <property type="match status" value="1"/>
</dbReference>
<dbReference type="InterPro" id="IPR003689">
    <property type="entry name" value="ZIP"/>
</dbReference>
<evidence type="ECO:0000256" key="13">
    <source>
        <dbReference type="ARBA" id="ARBA00042973"/>
    </source>
</evidence>
<comment type="similarity">
    <text evidence="2">Belongs to the ZIP transporter (TC 2.A.5) family.</text>
</comment>
<dbReference type="InterPro" id="IPR008991">
    <property type="entry name" value="Translation_prot_SH3-like_sf"/>
</dbReference>
<dbReference type="GO" id="GO:0003735">
    <property type="term" value="F:structural constituent of ribosome"/>
    <property type="evidence" value="ECO:0007669"/>
    <property type="project" value="InterPro"/>
</dbReference>
<dbReference type="Pfam" id="PF00467">
    <property type="entry name" value="KOW"/>
    <property type="match status" value="1"/>
</dbReference>